<name>A0A822ZJ13_NELNU</name>
<proteinExistence type="predicted"/>
<sequence>MVIKEKNFTKIKESTKESDQRSSKGRKNENNTLFLQDSSLQSLHQTLKARFRPLELGLHHTNRDSDKETIIPKLKEKKLYFYERSSPS</sequence>
<dbReference type="Proteomes" id="UP000607653">
    <property type="component" value="Unassembled WGS sequence"/>
</dbReference>
<evidence type="ECO:0000313" key="2">
    <source>
        <dbReference type="EMBL" id="DAD41698.1"/>
    </source>
</evidence>
<dbReference type="AlphaFoldDB" id="A0A822ZJ13"/>
<reference evidence="2 3" key="1">
    <citation type="journal article" date="2020" name="Mol. Biol. Evol.">
        <title>Distinct Expression and Methylation Patterns for Genes with Different Fates following a Single Whole-Genome Duplication in Flowering Plants.</title>
        <authorList>
            <person name="Shi T."/>
            <person name="Rahmani R.S."/>
            <person name="Gugger P.F."/>
            <person name="Wang M."/>
            <person name="Li H."/>
            <person name="Zhang Y."/>
            <person name="Li Z."/>
            <person name="Wang Q."/>
            <person name="Van de Peer Y."/>
            <person name="Marchal K."/>
            <person name="Chen J."/>
        </authorList>
    </citation>
    <scope>NUCLEOTIDE SEQUENCE [LARGE SCALE GENOMIC DNA]</scope>
    <source>
        <tissue evidence="2">Leaf</tissue>
    </source>
</reference>
<gene>
    <name evidence="2" type="ORF">HUJ06_016021</name>
</gene>
<accession>A0A822ZJ13</accession>
<protein>
    <submittedName>
        <fullName evidence="2">Uncharacterized protein</fullName>
    </submittedName>
</protein>
<feature type="compositionally biased region" description="Basic and acidic residues" evidence="1">
    <location>
        <begin position="1"/>
        <end position="29"/>
    </location>
</feature>
<evidence type="ECO:0000313" key="3">
    <source>
        <dbReference type="Proteomes" id="UP000607653"/>
    </source>
</evidence>
<feature type="region of interest" description="Disordered" evidence="1">
    <location>
        <begin position="1"/>
        <end position="37"/>
    </location>
</feature>
<dbReference type="EMBL" id="DUZY01000005">
    <property type="protein sequence ID" value="DAD41698.1"/>
    <property type="molecule type" value="Genomic_DNA"/>
</dbReference>
<keyword evidence="3" id="KW-1185">Reference proteome</keyword>
<comment type="caution">
    <text evidence="2">The sequence shown here is derived from an EMBL/GenBank/DDBJ whole genome shotgun (WGS) entry which is preliminary data.</text>
</comment>
<evidence type="ECO:0000256" key="1">
    <source>
        <dbReference type="SAM" id="MobiDB-lite"/>
    </source>
</evidence>
<organism evidence="2 3">
    <name type="scientific">Nelumbo nucifera</name>
    <name type="common">Sacred lotus</name>
    <dbReference type="NCBI Taxonomy" id="4432"/>
    <lineage>
        <taxon>Eukaryota</taxon>
        <taxon>Viridiplantae</taxon>
        <taxon>Streptophyta</taxon>
        <taxon>Embryophyta</taxon>
        <taxon>Tracheophyta</taxon>
        <taxon>Spermatophyta</taxon>
        <taxon>Magnoliopsida</taxon>
        <taxon>Proteales</taxon>
        <taxon>Nelumbonaceae</taxon>
        <taxon>Nelumbo</taxon>
    </lineage>
</organism>